<dbReference type="Pfam" id="PF13614">
    <property type="entry name" value="AAA_31"/>
    <property type="match status" value="1"/>
</dbReference>
<comment type="caution">
    <text evidence="3">The sequence shown here is derived from an EMBL/GenBank/DDBJ whole genome shotgun (WGS) entry which is preliminary data.</text>
</comment>
<feature type="domain" description="AAA" evidence="2">
    <location>
        <begin position="1"/>
        <end position="178"/>
    </location>
</feature>
<name>A0A370DAE2_9GAMM</name>
<reference evidence="3 4" key="1">
    <citation type="journal article" date="2018" name="ISME J.">
        <title>Endosymbiont genomes yield clues of tubeworm success.</title>
        <authorList>
            <person name="Li Y."/>
            <person name="Liles M.R."/>
            <person name="Halanych K.M."/>
        </authorList>
    </citation>
    <scope>NUCLEOTIDE SEQUENCE [LARGE SCALE GENOMIC DNA]</scope>
    <source>
        <strain evidence="3">A1464</strain>
    </source>
</reference>
<dbReference type="SUPFAM" id="SSF52540">
    <property type="entry name" value="P-loop containing nucleoside triphosphate hydrolases"/>
    <property type="match status" value="1"/>
</dbReference>
<protein>
    <submittedName>
        <fullName evidence="3">Cobalamin biosynthesis protein CobQ</fullName>
    </submittedName>
</protein>
<dbReference type="AlphaFoldDB" id="A0A370DAE2"/>
<dbReference type="Gene3D" id="3.40.50.300">
    <property type="entry name" value="P-loop containing nucleotide triphosphate hydrolases"/>
    <property type="match status" value="1"/>
</dbReference>
<dbReference type="InterPro" id="IPR025669">
    <property type="entry name" value="AAA_dom"/>
</dbReference>
<dbReference type="InterPro" id="IPR027417">
    <property type="entry name" value="P-loop_NTPase"/>
</dbReference>
<dbReference type="InterPro" id="IPR050678">
    <property type="entry name" value="DNA_Partitioning_ATPase"/>
</dbReference>
<keyword evidence="4" id="KW-1185">Reference proteome</keyword>
<comment type="similarity">
    <text evidence="1">To B.subtilis soj.</text>
</comment>
<accession>A0A370DAE2</accession>
<sequence length="268" mass="29679">MKIWATANQKGGVGKTTSAVNLAGVMQKRGHRVLLIDLDPHGSLTSYFGLDPDAIQDSAYDLFQQSLKKTLNTRTTIHKTRFKGLDFIPASSALATLDRQLGTKDGMGLVVKKSLSQVTEFYDLAIIDCPPMLGLLMVNALAACERLLIPVQTEFLALKGLERMVHTLSMIQKARKKEVCFSIVPTFYDQRLNASIETLGTLKKQYKETIWDGVIPVDTQFREASQKGIPLTIERISSRGGRAYSHLLDYLLELDEESSMSVAGDINV</sequence>
<dbReference type="CDD" id="cd02042">
    <property type="entry name" value="ParAB_family"/>
    <property type="match status" value="1"/>
</dbReference>
<dbReference type="Proteomes" id="UP000254266">
    <property type="component" value="Unassembled WGS sequence"/>
</dbReference>
<proteinExistence type="predicted"/>
<evidence type="ECO:0000256" key="1">
    <source>
        <dbReference type="ARBA" id="ARBA00060876"/>
    </source>
</evidence>
<dbReference type="EMBL" id="QFXC01000013">
    <property type="protein sequence ID" value="RDH81146.1"/>
    <property type="molecule type" value="Genomic_DNA"/>
</dbReference>
<evidence type="ECO:0000313" key="4">
    <source>
        <dbReference type="Proteomes" id="UP000254266"/>
    </source>
</evidence>
<dbReference type="PANTHER" id="PTHR13696">
    <property type="entry name" value="P-LOOP CONTAINING NUCLEOSIDE TRIPHOSPHATE HYDROLASE"/>
    <property type="match status" value="1"/>
</dbReference>
<organism evidence="3 4">
    <name type="scientific">endosymbiont of Galathealinum brachiosum</name>
    <dbReference type="NCBI Taxonomy" id="2200906"/>
    <lineage>
        <taxon>Bacteria</taxon>
        <taxon>Pseudomonadati</taxon>
        <taxon>Pseudomonadota</taxon>
        <taxon>Gammaproteobacteria</taxon>
        <taxon>sulfur-oxidizing symbionts</taxon>
    </lineage>
</organism>
<dbReference type="FunFam" id="3.40.50.300:FF:000285">
    <property type="entry name" value="Sporulation initiation inhibitor Soj"/>
    <property type="match status" value="1"/>
</dbReference>
<evidence type="ECO:0000259" key="2">
    <source>
        <dbReference type="Pfam" id="PF13614"/>
    </source>
</evidence>
<gene>
    <name evidence="3" type="ORF">DIZ80_13600</name>
</gene>
<dbReference type="PANTHER" id="PTHR13696:SF69">
    <property type="entry name" value="PLASMID PARTITIONING PROTEIN-RELATED"/>
    <property type="match status" value="1"/>
</dbReference>
<evidence type="ECO:0000313" key="3">
    <source>
        <dbReference type="EMBL" id="RDH81146.1"/>
    </source>
</evidence>